<feature type="compositionally biased region" description="Basic and acidic residues" evidence="8">
    <location>
        <begin position="132"/>
        <end position="151"/>
    </location>
</feature>
<feature type="binding site" evidence="6">
    <location>
        <begin position="322"/>
        <end position="329"/>
    </location>
    <ligand>
        <name>ATP</name>
        <dbReference type="ChEBI" id="CHEBI:30616"/>
    </ligand>
</feature>
<keyword evidence="2 6" id="KW-0547">Nucleotide-binding</keyword>
<dbReference type="EMBL" id="SNRW01000862">
    <property type="protein sequence ID" value="KAA6398878.1"/>
    <property type="molecule type" value="Genomic_DNA"/>
</dbReference>
<comment type="caution">
    <text evidence="10">The sequence shown here is derived from an EMBL/GenBank/DDBJ whole genome shotgun (WGS) entry which is preliminary data.</text>
</comment>
<evidence type="ECO:0000313" key="11">
    <source>
        <dbReference type="Proteomes" id="UP000324800"/>
    </source>
</evidence>
<dbReference type="InterPro" id="IPR001752">
    <property type="entry name" value="Kinesin_motor_dom"/>
</dbReference>
<evidence type="ECO:0000256" key="1">
    <source>
        <dbReference type="ARBA" id="ARBA00022701"/>
    </source>
</evidence>
<evidence type="ECO:0000256" key="5">
    <source>
        <dbReference type="ARBA" id="ARBA00023175"/>
    </source>
</evidence>
<dbReference type="GO" id="GO:0007018">
    <property type="term" value="P:microtubule-based movement"/>
    <property type="evidence" value="ECO:0007669"/>
    <property type="project" value="InterPro"/>
</dbReference>
<sequence length="418" mass="48861">MKERQPDLNLKNQDKNRESRQQNYNYDNLNVNSGSIFAGIRGEQKFQHLTSDLNTLMQQVRNEDIKNDQQHRKKEHKHKKKDKANEIDRINKDDEKHHDKDREHRRRKDKSKSKKKSKATKEISNKLQVSMKDVKKDNDFKREKDIKRDKSQDIIQDDRIKIINKISRNKVKMDEKKDDQKESVKFPSRNQSRNQSRNYDSMRQVSQFGAFDAQLGDDIVMFGSRQGDDDRDTYASASGGSNYQMKRIKAIVRIKKIEENKALQWNIDSTKTFIYSVENRDINFKFNHIFDGSSTQQNIYSQIQPFIEHFINGYNATIMAYGQTGSGKTYTTFGDVYNPGIVCHAVDEIFQRIKETLFTELSSNLQSENDKESKMMKDELQPNVSKIKSVLYFVDLAGSERIGQTKTEGITQKEGKLL</sequence>
<dbReference type="Pfam" id="PF00225">
    <property type="entry name" value="Kinesin"/>
    <property type="match status" value="1"/>
</dbReference>
<evidence type="ECO:0000256" key="4">
    <source>
        <dbReference type="ARBA" id="ARBA00023054"/>
    </source>
</evidence>
<evidence type="ECO:0000256" key="7">
    <source>
        <dbReference type="RuleBase" id="RU000394"/>
    </source>
</evidence>
<dbReference type="InterPro" id="IPR036961">
    <property type="entry name" value="Kinesin_motor_dom_sf"/>
</dbReference>
<reference evidence="10 11" key="1">
    <citation type="submission" date="2019-03" db="EMBL/GenBank/DDBJ databases">
        <title>Single cell metagenomics reveals metabolic interactions within the superorganism composed of flagellate Streblomastix strix and complex community of Bacteroidetes bacteria on its surface.</title>
        <authorList>
            <person name="Treitli S.C."/>
            <person name="Kolisko M."/>
            <person name="Husnik F."/>
            <person name="Keeling P."/>
            <person name="Hampl V."/>
        </authorList>
    </citation>
    <scope>NUCLEOTIDE SEQUENCE [LARGE SCALE GENOMIC DNA]</scope>
    <source>
        <strain evidence="10">ST1C</strain>
    </source>
</reference>
<evidence type="ECO:0000259" key="9">
    <source>
        <dbReference type="PROSITE" id="PS50067"/>
    </source>
</evidence>
<feature type="region of interest" description="Disordered" evidence="8">
    <location>
        <begin position="60"/>
        <end position="151"/>
    </location>
</feature>
<dbReference type="SMART" id="SM00129">
    <property type="entry name" value="KISc"/>
    <property type="match status" value="1"/>
</dbReference>
<dbReference type="InterPro" id="IPR027417">
    <property type="entry name" value="P-loop_NTPase"/>
</dbReference>
<dbReference type="OrthoDB" id="3176171at2759"/>
<dbReference type="SUPFAM" id="SSF52540">
    <property type="entry name" value="P-loop containing nucleoside triphosphate hydrolases"/>
    <property type="match status" value="1"/>
</dbReference>
<protein>
    <recommendedName>
        <fullName evidence="7">Kinesin-like protein</fullName>
    </recommendedName>
</protein>
<dbReference type="GO" id="GO:0003777">
    <property type="term" value="F:microtubule motor activity"/>
    <property type="evidence" value="ECO:0007669"/>
    <property type="project" value="InterPro"/>
</dbReference>
<dbReference type="PANTHER" id="PTHR47968:SF36">
    <property type="entry name" value="KINESIN HEAVY CHAIN ISOFORM X1"/>
    <property type="match status" value="1"/>
</dbReference>
<keyword evidence="5 6" id="KW-0505">Motor protein</keyword>
<gene>
    <name evidence="10" type="ORF">EZS28_005597</name>
</gene>
<dbReference type="PROSITE" id="PS50067">
    <property type="entry name" value="KINESIN_MOTOR_2"/>
    <property type="match status" value="1"/>
</dbReference>
<name>A0A5J4WV69_9EUKA</name>
<dbReference type="Gene3D" id="3.40.850.10">
    <property type="entry name" value="Kinesin motor domain"/>
    <property type="match status" value="2"/>
</dbReference>
<feature type="domain" description="Kinesin motor" evidence="9">
    <location>
        <begin position="247"/>
        <end position="418"/>
    </location>
</feature>
<keyword evidence="1 7" id="KW-0493">Microtubule</keyword>
<dbReference type="PANTHER" id="PTHR47968">
    <property type="entry name" value="CENTROMERE PROTEIN E"/>
    <property type="match status" value="1"/>
</dbReference>
<evidence type="ECO:0000256" key="6">
    <source>
        <dbReference type="PROSITE-ProRule" id="PRU00283"/>
    </source>
</evidence>
<keyword evidence="3 6" id="KW-0067">ATP-binding</keyword>
<organism evidence="10 11">
    <name type="scientific">Streblomastix strix</name>
    <dbReference type="NCBI Taxonomy" id="222440"/>
    <lineage>
        <taxon>Eukaryota</taxon>
        <taxon>Metamonada</taxon>
        <taxon>Preaxostyla</taxon>
        <taxon>Oxymonadida</taxon>
        <taxon>Streblomastigidae</taxon>
        <taxon>Streblomastix</taxon>
    </lineage>
</organism>
<evidence type="ECO:0000256" key="2">
    <source>
        <dbReference type="ARBA" id="ARBA00022741"/>
    </source>
</evidence>
<feature type="compositionally biased region" description="Polar residues" evidence="8">
    <location>
        <begin position="188"/>
        <end position="200"/>
    </location>
</feature>
<feature type="compositionally biased region" description="Basic and acidic residues" evidence="8">
    <location>
        <begin position="1"/>
        <end position="20"/>
    </location>
</feature>
<evidence type="ECO:0000313" key="10">
    <source>
        <dbReference type="EMBL" id="KAA6398878.1"/>
    </source>
</evidence>
<dbReference type="PROSITE" id="PS00411">
    <property type="entry name" value="KINESIN_MOTOR_1"/>
    <property type="match status" value="1"/>
</dbReference>
<feature type="compositionally biased region" description="Basic and acidic residues" evidence="8">
    <location>
        <begin position="83"/>
        <end position="102"/>
    </location>
</feature>
<feature type="region of interest" description="Disordered" evidence="8">
    <location>
        <begin position="1"/>
        <end position="33"/>
    </location>
</feature>
<dbReference type="GO" id="GO:0005524">
    <property type="term" value="F:ATP binding"/>
    <property type="evidence" value="ECO:0007669"/>
    <property type="project" value="UniProtKB-UniRule"/>
</dbReference>
<feature type="compositionally biased region" description="Basic and acidic residues" evidence="8">
    <location>
        <begin position="171"/>
        <end position="184"/>
    </location>
</feature>
<accession>A0A5J4WV69</accession>
<proteinExistence type="inferred from homology"/>
<evidence type="ECO:0000256" key="3">
    <source>
        <dbReference type="ARBA" id="ARBA00022840"/>
    </source>
</evidence>
<comment type="similarity">
    <text evidence="6 7">Belongs to the TRAFAC class myosin-kinesin ATPase superfamily. Kinesin family.</text>
</comment>
<keyword evidence="4" id="KW-0175">Coiled coil</keyword>
<dbReference type="Proteomes" id="UP000324800">
    <property type="component" value="Unassembled WGS sequence"/>
</dbReference>
<dbReference type="GO" id="GO:0008017">
    <property type="term" value="F:microtubule binding"/>
    <property type="evidence" value="ECO:0007669"/>
    <property type="project" value="InterPro"/>
</dbReference>
<feature type="compositionally biased region" description="Polar residues" evidence="8">
    <location>
        <begin position="21"/>
        <end position="33"/>
    </location>
</feature>
<dbReference type="InterPro" id="IPR019821">
    <property type="entry name" value="Kinesin_motor_CS"/>
</dbReference>
<feature type="compositionally biased region" description="Basic and acidic residues" evidence="8">
    <location>
        <begin position="61"/>
        <end position="70"/>
    </location>
</feature>
<dbReference type="GO" id="GO:0005874">
    <property type="term" value="C:microtubule"/>
    <property type="evidence" value="ECO:0007669"/>
    <property type="project" value="UniProtKB-KW"/>
</dbReference>
<evidence type="ECO:0000256" key="8">
    <source>
        <dbReference type="SAM" id="MobiDB-lite"/>
    </source>
</evidence>
<feature type="compositionally biased region" description="Basic residues" evidence="8">
    <location>
        <begin position="71"/>
        <end position="82"/>
    </location>
</feature>
<feature type="region of interest" description="Disordered" evidence="8">
    <location>
        <begin position="171"/>
        <end position="200"/>
    </location>
</feature>
<dbReference type="InterPro" id="IPR027640">
    <property type="entry name" value="Kinesin-like_fam"/>
</dbReference>
<dbReference type="AlphaFoldDB" id="A0A5J4WV69"/>
<feature type="compositionally biased region" description="Basic residues" evidence="8">
    <location>
        <begin position="103"/>
        <end position="118"/>
    </location>
</feature>